<protein>
    <recommendedName>
        <fullName evidence="3">Transcriptional regulator</fullName>
    </recommendedName>
</protein>
<organism evidence="1 2">
    <name type="scientific">Citrobacter freundii</name>
    <dbReference type="NCBI Taxonomy" id="546"/>
    <lineage>
        <taxon>Bacteria</taxon>
        <taxon>Pseudomonadati</taxon>
        <taxon>Pseudomonadota</taxon>
        <taxon>Gammaproteobacteria</taxon>
        <taxon>Enterobacterales</taxon>
        <taxon>Enterobacteriaceae</taxon>
        <taxon>Citrobacter</taxon>
        <taxon>Citrobacter freundii complex</taxon>
    </lineage>
</organism>
<accession>A0ABD7B4B0</accession>
<sequence length="157" mass="18235">MDFTTAQRTLHSAIDQYPRLVALTFALNIQTRDSEMLQSRFQAEFRPLLDTLINDRIQAGKITPPTQLRYLWLPVQLALNGVLLINQNSIWQTKKDGELSEAINTVFYCLYQAGKTATRNEYVQQLNTSYLQLDRTDPESFQHSYSLLRQRISHLID</sequence>
<gene>
    <name evidence="1" type="ORF">HV164_19675</name>
</gene>
<evidence type="ECO:0008006" key="3">
    <source>
        <dbReference type="Google" id="ProtNLM"/>
    </source>
</evidence>
<name>A0ABD7B4B0_CITFR</name>
<evidence type="ECO:0000313" key="1">
    <source>
        <dbReference type="EMBL" id="QLY38611.1"/>
    </source>
</evidence>
<dbReference type="RefSeq" id="WP_181625611.1">
    <property type="nucleotide sequence ID" value="NZ_CP056597.1"/>
</dbReference>
<reference evidence="2" key="1">
    <citation type="submission" date="2020-06" db="EMBL/GenBank/DDBJ databases">
        <title>REHAB project genomes.</title>
        <authorList>
            <person name="Shaw L.P."/>
        </authorList>
    </citation>
    <scope>NUCLEOTIDE SEQUENCE [LARGE SCALE GENOMIC DNA]</scope>
    <source>
        <strain evidence="2">RHBSTW-00334</strain>
    </source>
</reference>
<dbReference type="AlphaFoldDB" id="A0ABD7B4B0"/>
<proteinExistence type="predicted"/>
<dbReference type="Proteomes" id="UP000512043">
    <property type="component" value="Chromosome"/>
</dbReference>
<evidence type="ECO:0000313" key="2">
    <source>
        <dbReference type="Proteomes" id="UP000512043"/>
    </source>
</evidence>
<dbReference type="EMBL" id="CP056597">
    <property type="protein sequence ID" value="QLY38611.1"/>
    <property type="molecule type" value="Genomic_DNA"/>
</dbReference>